<dbReference type="SUPFAM" id="SSF69065">
    <property type="entry name" value="RNase III domain-like"/>
    <property type="match status" value="1"/>
</dbReference>
<evidence type="ECO:0000259" key="2">
    <source>
        <dbReference type="Pfam" id="PF14622"/>
    </source>
</evidence>
<dbReference type="EMBL" id="MCFC01000002">
    <property type="protein sequence ID" value="ORY34897.1"/>
    <property type="molecule type" value="Genomic_DNA"/>
</dbReference>
<name>A0A1Y2BJU8_9TREE</name>
<feature type="non-terminal residue" evidence="3">
    <location>
        <position position="1"/>
    </location>
</feature>
<dbReference type="InterPro" id="IPR040030">
    <property type="entry name" value="Ribosomal_mL57"/>
</dbReference>
<feature type="region of interest" description="Disordered" evidence="1">
    <location>
        <begin position="44"/>
        <end position="76"/>
    </location>
</feature>
<feature type="non-terminal residue" evidence="3">
    <location>
        <position position="240"/>
    </location>
</feature>
<reference evidence="3 4" key="1">
    <citation type="submission" date="2016-07" db="EMBL/GenBank/DDBJ databases">
        <title>Pervasive Adenine N6-methylation of Active Genes in Fungi.</title>
        <authorList>
            <consortium name="DOE Joint Genome Institute"/>
            <person name="Mondo S.J."/>
            <person name="Dannebaum R.O."/>
            <person name="Kuo R.C."/>
            <person name="Labutti K."/>
            <person name="Haridas S."/>
            <person name="Kuo A."/>
            <person name="Salamov A."/>
            <person name="Ahrendt S.R."/>
            <person name="Lipzen A."/>
            <person name="Sullivan W."/>
            <person name="Andreopoulos W.B."/>
            <person name="Clum A."/>
            <person name="Lindquist E."/>
            <person name="Daum C."/>
            <person name="Ramamoorthy G.K."/>
            <person name="Gryganskyi A."/>
            <person name="Culley D."/>
            <person name="Magnuson J.K."/>
            <person name="James T.Y."/>
            <person name="O'Malley M.A."/>
            <person name="Stajich J.E."/>
            <person name="Spatafora J.W."/>
            <person name="Visel A."/>
            <person name="Grigoriev I.V."/>
        </authorList>
    </citation>
    <scope>NUCLEOTIDE SEQUENCE [LARGE SCALE GENOMIC DNA]</scope>
    <source>
        <strain evidence="3 4">68-887.2</strain>
    </source>
</reference>
<dbReference type="PANTHER" id="PTHR28160:SF1">
    <property type="entry name" value="LARGE RIBOSOMAL SUBUNIT PROTEIN ML57"/>
    <property type="match status" value="1"/>
</dbReference>
<dbReference type="InterPro" id="IPR036389">
    <property type="entry name" value="RNase_III_sf"/>
</dbReference>
<dbReference type="STRING" id="71784.A0A1Y2BJU8"/>
<accession>A0A1Y2BJU8</accession>
<sequence length="240" mass="26221">TTPESAQSYFTELFHLPPDRQIPPSLALQILTHKSFRNVKLLRHSSSPSSSSSSFSSSSTSTSSLSSSPSPSSSSYTHTLEQLASHNARLSFVGRRALASYFTMFLHSALAAVSSQRGLGLRDLDFLRGRSLQEKLDALRDAQNLGREVGSNWSVLDVMRWDENPNTIASAAHKIQGTTVEAIIGGIFTVYGSPAAHRTFHLHVLPHMAPQLRDPALIERAKTFQKNLLEEAGPAILGRD</sequence>
<dbReference type="GO" id="GO:0006396">
    <property type="term" value="P:RNA processing"/>
    <property type="evidence" value="ECO:0007669"/>
    <property type="project" value="InterPro"/>
</dbReference>
<dbReference type="Pfam" id="PF14622">
    <property type="entry name" value="Ribonucleas_3_3"/>
    <property type="match status" value="1"/>
</dbReference>
<dbReference type="AlphaFoldDB" id="A0A1Y2BJU8"/>
<comment type="caution">
    <text evidence="3">The sequence shown here is derived from an EMBL/GenBank/DDBJ whole genome shotgun (WGS) entry which is preliminary data.</text>
</comment>
<dbReference type="GO" id="GO:0004525">
    <property type="term" value="F:ribonuclease III activity"/>
    <property type="evidence" value="ECO:0007669"/>
    <property type="project" value="InterPro"/>
</dbReference>
<organism evidence="3 4">
    <name type="scientific">Naematelia encephala</name>
    <dbReference type="NCBI Taxonomy" id="71784"/>
    <lineage>
        <taxon>Eukaryota</taxon>
        <taxon>Fungi</taxon>
        <taxon>Dikarya</taxon>
        <taxon>Basidiomycota</taxon>
        <taxon>Agaricomycotina</taxon>
        <taxon>Tremellomycetes</taxon>
        <taxon>Tremellales</taxon>
        <taxon>Naemateliaceae</taxon>
        <taxon>Naematelia</taxon>
    </lineage>
</organism>
<dbReference type="InterPro" id="IPR000999">
    <property type="entry name" value="RNase_III_dom"/>
</dbReference>
<dbReference type="Proteomes" id="UP000193986">
    <property type="component" value="Unassembled WGS sequence"/>
</dbReference>
<feature type="domain" description="RNase III" evidence="2">
    <location>
        <begin position="74"/>
        <end position="206"/>
    </location>
</feature>
<feature type="compositionally biased region" description="Low complexity" evidence="1">
    <location>
        <begin position="45"/>
        <end position="75"/>
    </location>
</feature>
<dbReference type="PANTHER" id="PTHR28160">
    <property type="entry name" value="54S RIBOSOMAL PROTEIN L15, MITOCHONDRIAL"/>
    <property type="match status" value="1"/>
</dbReference>
<evidence type="ECO:0000256" key="1">
    <source>
        <dbReference type="SAM" id="MobiDB-lite"/>
    </source>
</evidence>
<dbReference type="InParanoid" id="A0A1Y2BJU8"/>
<protein>
    <recommendedName>
        <fullName evidence="2">RNase III domain-containing protein</fullName>
    </recommendedName>
</protein>
<evidence type="ECO:0000313" key="3">
    <source>
        <dbReference type="EMBL" id="ORY34897.1"/>
    </source>
</evidence>
<dbReference type="GO" id="GO:0005762">
    <property type="term" value="C:mitochondrial large ribosomal subunit"/>
    <property type="evidence" value="ECO:0007669"/>
    <property type="project" value="InterPro"/>
</dbReference>
<evidence type="ECO:0000313" key="4">
    <source>
        <dbReference type="Proteomes" id="UP000193986"/>
    </source>
</evidence>
<proteinExistence type="predicted"/>
<keyword evidence="4" id="KW-1185">Reference proteome</keyword>
<dbReference type="GO" id="GO:0032543">
    <property type="term" value="P:mitochondrial translation"/>
    <property type="evidence" value="ECO:0007669"/>
    <property type="project" value="InterPro"/>
</dbReference>
<dbReference type="OrthoDB" id="2281895at2759"/>
<gene>
    <name evidence="3" type="ORF">BCR39DRAFT_447387</name>
</gene>
<dbReference type="GO" id="GO:0003735">
    <property type="term" value="F:structural constituent of ribosome"/>
    <property type="evidence" value="ECO:0007669"/>
    <property type="project" value="InterPro"/>
</dbReference>
<dbReference type="Gene3D" id="1.10.1520.10">
    <property type="entry name" value="Ribonuclease III domain"/>
    <property type="match status" value="1"/>
</dbReference>